<keyword evidence="11" id="KW-1185">Reference proteome</keyword>
<sequence length="72" mass="7696">MALEAPAADDQQPPIAFTPPFGINLFVGQAVFRLPLAEICRGTLPFIAAAIAALAVVSYVPQLSLALVRWLY</sequence>
<evidence type="ECO:0000256" key="2">
    <source>
        <dbReference type="ARBA" id="ARBA00022475"/>
    </source>
</evidence>
<dbReference type="OrthoDB" id="9785600at2"/>
<keyword evidence="6 8" id="KW-0472">Membrane</keyword>
<accession>A0A4Z0BEQ4</accession>
<dbReference type="InterPro" id="IPR010656">
    <property type="entry name" value="DctM"/>
</dbReference>
<dbReference type="InterPro" id="IPR004681">
    <property type="entry name" value="TRAP_DctM"/>
</dbReference>
<keyword evidence="2" id="KW-1003">Cell membrane</keyword>
<dbReference type="Proteomes" id="UP000297564">
    <property type="component" value="Unassembled WGS sequence"/>
</dbReference>
<dbReference type="PANTHER" id="PTHR33362">
    <property type="entry name" value="SIALIC ACID TRAP TRANSPORTER PERMEASE PROTEIN SIAT-RELATED"/>
    <property type="match status" value="1"/>
</dbReference>
<dbReference type="Pfam" id="PF06808">
    <property type="entry name" value="DctM"/>
    <property type="match status" value="1"/>
</dbReference>
<dbReference type="PANTHER" id="PTHR33362:SF3">
    <property type="entry name" value="SIALIC ACID TRAP TRANSPORTER PERMEASE PROTEIN SIAT"/>
    <property type="match status" value="1"/>
</dbReference>
<evidence type="ECO:0000256" key="4">
    <source>
        <dbReference type="ARBA" id="ARBA00022692"/>
    </source>
</evidence>
<organism evidence="10 11">
    <name type="scientific">Ramlibacter rhizophilus</name>
    <dbReference type="NCBI Taxonomy" id="1781167"/>
    <lineage>
        <taxon>Bacteria</taxon>
        <taxon>Pseudomonadati</taxon>
        <taxon>Pseudomonadota</taxon>
        <taxon>Betaproteobacteria</taxon>
        <taxon>Burkholderiales</taxon>
        <taxon>Comamonadaceae</taxon>
        <taxon>Ramlibacter</taxon>
    </lineage>
</organism>
<evidence type="ECO:0000313" key="10">
    <source>
        <dbReference type="EMBL" id="TFY97792.1"/>
    </source>
</evidence>
<feature type="domain" description="TRAP C4-dicarboxylate transport system permease DctM subunit" evidence="9">
    <location>
        <begin position="17"/>
        <end position="63"/>
    </location>
</feature>
<proteinExistence type="predicted"/>
<feature type="transmembrane region" description="Helical" evidence="8">
    <location>
        <begin position="44"/>
        <end position="68"/>
    </location>
</feature>
<dbReference type="RefSeq" id="WP_135286019.1">
    <property type="nucleotide sequence ID" value="NZ_SMLL01000006.1"/>
</dbReference>
<protein>
    <submittedName>
        <fullName evidence="10">TRAP transporter large permease subunit</fullName>
    </submittedName>
</protein>
<evidence type="ECO:0000256" key="1">
    <source>
        <dbReference type="ARBA" id="ARBA00004429"/>
    </source>
</evidence>
<dbReference type="EMBL" id="SMLL01000006">
    <property type="protein sequence ID" value="TFY97792.1"/>
    <property type="molecule type" value="Genomic_DNA"/>
</dbReference>
<gene>
    <name evidence="10" type="ORF">EZ242_15100</name>
</gene>
<evidence type="ECO:0000256" key="8">
    <source>
        <dbReference type="SAM" id="Phobius"/>
    </source>
</evidence>
<evidence type="ECO:0000259" key="9">
    <source>
        <dbReference type="Pfam" id="PF06808"/>
    </source>
</evidence>
<comment type="function">
    <text evidence="7">Part of the tripartite ATP-independent periplasmic (TRAP) transport system.</text>
</comment>
<keyword evidence="7" id="KW-0813">Transport</keyword>
<dbReference type="AlphaFoldDB" id="A0A4Z0BEQ4"/>
<evidence type="ECO:0000256" key="6">
    <source>
        <dbReference type="ARBA" id="ARBA00023136"/>
    </source>
</evidence>
<comment type="subcellular location">
    <subcellularLocation>
        <location evidence="1 7">Cell inner membrane</location>
        <topology evidence="1 7">Multi-pass membrane protein</topology>
    </subcellularLocation>
</comment>
<evidence type="ECO:0000313" key="11">
    <source>
        <dbReference type="Proteomes" id="UP000297564"/>
    </source>
</evidence>
<dbReference type="GO" id="GO:0022857">
    <property type="term" value="F:transmembrane transporter activity"/>
    <property type="evidence" value="ECO:0007669"/>
    <property type="project" value="UniProtKB-UniRule"/>
</dbReference>
<keyword evidence="5 8" id="KW-1133">Transmembrane helix</keyword>
<keyword evidence="3 7" id="KW-0997">Cell inner membrane</keyword>
<reference evidence="10 11" key="1">
    <citation type="submission" date="2019-03" db="EMBL/GenBank/DDBJ databases">
        <title>Ramlibacter rhizophilus CCTCC AB2015357, whole genome shotgun sequence.</title>
        <authorList>
            <person name="Zhang X."/>
            <person name="Feng G."/>
            <person name="Zhu H."/>
        </authorList>
    </citation>
    <scope>NUCLEOTIDE SEQUENCE [LARGE SCALE GENOMIC DNA]</scope>
    <source>
        <strain evidence="10 11">CCTCC AB2015357</strain>
    </source>
</reference>
<evidence type="ECO:0000256" key="7">
    <source>
        <dbReference type="RuleBase" id="RU369079"/>
    </source>
</evidence>
<dbReference type="GO" id="GO:0005886">
    <property type="term" value="C:plasma membrane"/>
    <property type="evidence" value="ECO:0007669"/>
    <property type="project" value="UniProtKB-SubCell"/>
</dbReference>
<keyword evidence="4 8" id="KW-0812">Transmembrane</keyword>
<comment type="caution">
    <text evidence="10">The sequence shown here is derived from an EMBL/GenBank/DDBJ whole genome shotgun (WGS) entry which is preliminary data.</text>
</comment>
<name>A0A4Z0BEQ4_9BURK</name>
<evidence type="ECO:0000256" key="5">
    <source>
        <dbReference type="ARBA" id="ARBA00022989"/>
    </source>
</evidence>
<evidence type="ECO:0000256" key="3">
    <source>
        <dbReference type="ARBA" id="ARBA00022519"/>
    </source>
</evidence>